<reference evidence="3 4" key="1">
    <citation type="submission" date="2020-09" db="EMBL/GenBank/DDBJ databases">
        <title>Paenibacillus sp. CAU 1523 isolated from sand of Haeundae Beach.</title>
        <authorList>
            <person name="Kim W."/>
        </authorList>
    </citation>
    <scope>NUCLEOTIDE SEQUENCE [LARGE SCALE GENOMIC DNA]</scope>
    <source>
        <strain evidence="3 4">CAU 1523</strain>
    </source>
</reference>
<proteinExistence type="predicted"/>
<dbReference type="PANTHER" id="PTHR46825">
    <property type="entry name" value="D-ALANYL-D-ALANINE-CARBOXYPEPTIDASE/ENDOPEPTIDASE AMPH"/>
    <property type="match status" value="1"/>
</dbReference>
<evidence type="ECO:0000259" key="2">
    <source>
        <dbReference type="Pfam" id="PF00144"/>
    </source>
</evidence>
<dbReference type="InterPro" id="IPR050491">
    <property type="entry name" value="AmpC-like"/>
</dbReference>
<feature type="signal peptide" evidence="1">
    <location>
        <begin position="1"/>
        <end position="25"/>
    </location>
</feature>
<comment type="caution">
    <text evidence="3">The sequence shown here is derived from an EMBL/GenBank/DDBJ whole genome shotgun (WGS) entry which is preliminary data.</text>
</comment>
<dbReference type="Proteomes" id="UP000634529">
    <property type="component" value="Unassembled WGS sequence"/>
</dbReference>
<dbReference type="InterPro" id="IPR012338">
    <property type="entry name" value="Beta-lactam/transpept-like"/>
</dbReference>
<feature type="domain" description="Beta-lactamase-related" evidence="2">
    <location>
        <begin position="410"/>
        <end position="722"/>
    </location>
</feature>
<feature type="domain" description="Beta-lactamase-related" evidence="2">
    <location>
        <begin position="60"/>
        <end position="385"/>
    </location>
</feature>
<keyword evidence="4" id="KW-1185">Reference proteome</keyword>
<evidence type="ECO:0000313" key="3">
    <source>
        <dbReference type="EMBL" id="MBD8499434.1"/>
    </source>
</evidence>
<dbReference type="EMBL" id="JACYTN010000011">
    <property type="protein sequence ID" value="MBD8499434.1"/>
    <property type="molecule type" value="Genomic_DNA"/>
</dbReference>
<evidence type="ECO:0000313" key="4">
    <source>
        <dbReference type="Proteomes" id="UP000634529"/>
    </source>
</evidence>
<evidence type="ECO:0000256" key="1">
    <source>
        <dbReference type="SAM" id="SignalP"/>
    </source>
</evidence>
<dbReference type="InterPro" id="IPR001466">
    <property type="entry name" value="Beta-lactam-related"/>
</dbReference>
<gene>
    <name evidence="3" type="ORF">IFO66_14150</name>
</gene>
<dbReference type="RefSeq" id="WP_192025769.1">
    <property type="nucleotide sequence ID" value="NZ_JACYTN010000011.1"/>
</dbReference>
<dbReference type="SUPFAM" id="SSF56601">
    <property type="entry name" value="beta-lactamase/transpeptidase-like"/>
    <property type="match status" value="2"/>
</dbReference>
<dbReference type="Gene3D" id="3.40.710.10">
    <property type="entry name" value="DD-peptidase/beta-lactamase superfamily"/>
    <property type="match status" value="2"/>
</dbReference>
<dbReference type="PANTHER" id="PTHR46825:SF7">
    <property type="entry name" value="D-ALANYL-D-ALANINE CARBOXYPEPTIDASE"/>
    <property type="match status" value="1"/>
</dbReference>
<protein>
    <submittedName>
        <fullName evidence="3">Beta-lactamase family protein</fullName>
    </submittedName>
</protein>
<keyword evidence="1" id="KW-0732">Signal</keyword>
<feature type="chain" id="PRO_5045795958" evidence="1">
    <location>
        <begin position="26"/>
        <end position="740"/>
    </location>
</feature>
<accession>A0ABR9AZ74</accession>
<dbReference type="Pfam" id="PF00144">
    <property type="entry name" value="Beta-lactamase"/>
    <property type="match status" value="2"/>
</dbReference>
<name>A0ABR9AZ74_9BACL</name>
<sequence>MKLKGYKLGLITLSALIAGTVFLPAQGTLHAKNVNAAEQTSQHATNKQLSVEQDSRETVKKLIDQAANQKDVPGVIVGVTKKGQKWSYASGESTIHDKTPVKTNFHFRIGSTTKTFVATVVLQLAGENKLNLDDSIEKWLPGVVQGNGYDASKITIRQLLNHTSGIANYTANESFMKDLQSSLHKNFTAEQLVRAGISTKPSFAPGSSWEYSNTNTVLAGLIIRKVTGETYGEQIKKRIIDPLKLKGTSVPGSSTHLPSPHARGYYKLQGKLLDTTEMNTSWANAAGDMISTVDDLNTFFGALLGGQLVKPELLKQMMTTVEAPLLGKYGLGIYETKLPNGTSFWGHGGNLPGFSTMAGGIAGGEHVIALSTNLLSDKDALHHIDIIAEEFGGTESKTKRVQTQLDNITKLGIVGATAVTYEQGKFQGYASGKADIATGRKMGTDERFRIASITKTFVATVVLQLAGENKLDLEDSVEKWLPGVVQGNGYDGSKITIRQLLNHTSGIANYTNVLFKDPNNKDALYRNYTAEELVAIGLKEKAFSEPGAVSNYSNTNYVLLGQLIQKVTGETYDQQIEKRIIEPLNLNDTFLPGSSTLIPGSKHARGYIYFQKKLKDVTQINPSWGNAAGEVISTGQNLSTFMSALLGGKLLKEEQLKQMLTAVKTADGEEYGLGIYPMKLPNGQVLWGHDGGIDGYSNLVLGTPDGERVMVLSINSQPDSSKTEKAVLDSMYSAFVEEFK</sequence>
<organism evidence="3 4">
    <name type="scientific">Paenibacillus arenosi</name>
    <dbReference type="NCBI Taxonomy" id="2774142"/>
    <lineage>
        <taxon>Bacteria</taxon>
        <taxon>Bacillati</taxon>
        <taxon>Bacillota</taxon>
        <taxon>Bacilli</taxon>
        <taxon>Bacillales</taxon>
        <taxon>Paenibacillaceae</taxon>
        <taxon>Paenibacillus</taxon>
    </lineage>
</organism>